<gene>
    <name evidence="1" type="ORF">METZ01_LOCUS282552</name>
</gene>
<evidence type="ECO:0000313" key="1">
    <source>
        <dbReference type="EMBL" id="SVC29698.1"/>
    </source>
</evidence>
<dbReference type="AlphaFoldDB" id="A0A382KYG2"/>
<dbReference type="EMBL" id="UINC01083722">
    <property type="protein sequence ID" value="SVC29698.1"/>
    <property type="molecule type" value="Genomic_DNA"/>
</dbReference>
<reference evidence="1" key="1">
    <citation type="submission" date="2018-05" db="EMBL/GenBank/DDBJ databases">
        <authorList>
            <person name="Lanie J.A."/>
            <person name="Ng W.-L."/>
            <person name="Kazmierczak K.M."/>
            <person name="Andrzejewski T.M."/>
            <person name="Davidsen T.M."/>
            <person name="Wayne K.J."/>
            <person name="Tettelin H."/>
            <person name="Glass J.I."/>
            <person name="Rusch D."/>
            <person name="Podicherti R."/>
            <person name="Tsui H.-C.T."/>
            <person name="Winkler M.E."/>
        </authorList>
    </citation>
    <scope>NUCLEOTIDE SEQUENCE</scope>
</reference>
<name>A0A382KYG2_9ZZZZ</name>
<organism evidence="1">
    <name type="scientific">marine metagenome</name>
    <dbReference type="NCBI Taxonomy" id="408172"/>
    <lineage>
        <taxon>unclassified sequences</taxon>
        <taxon>metagenomes</taxon>
        <taxon>ecological metagenomes</taxon>
    </lineage>
</organism>
<accession>A0A382KYG2</accession>
<protein>
    <submittedName>
        <fullName evidence="1">Uncharacterized protein</fullName>
    </submittedName>
</protein>
<feature type="non-terminal residue" evidence="1">
    <location>
        <position position="105"/>
    </location>
</feature>
<sequence length="105" mass="12154">MILSETDAAYAADQFINYFSNLGRIDEYLRNVKLDRMSKMPTYLPGCGPEEDMFDDFDMHPNDMDFKVYAAGKDDSFTNEYFNERLQITTSHSIESSIPGKSLKW</sequence>
<proteinExistence type="predicted"/>